<dbReference type="Pfam" id="PF03466">
    <property type="entry name" value="LysR_substrate"/>
    <property type="match status" value="1"/>
</dbReference>
<keyword evidence="7" id="KW-1185">Reference proteome</keyword>
<keyword evidence="3" id="KW-0238">DNA-binding</keyword>
<dbReference type="Proteomes" id="UP001198151">
    <property type="component" value="Unassembled WGS sequence"/>
</dbReference>
<reference evidence="6 7" key="1">
    <citation type="submission" date="2021-10" db="EMBL/GenBank/DDBJ databases">
        <title>Anaerobic single-cell dispensing facilitates the cultivation of human gut bacteria.</title>
        <authorList>
            <person name="Afrizal A."/>
        </authorList>
    </citation>
    <scope>NUCLEOTIDE SEQUENCE [LARGE SCALE GENOMIC DNA]</scope>
    <source>
        <strain evidence="6 7">CLA-AA-H200</strain>
    </source>
</reference>
<organism evidence="6 7">
    <name type="scientific">Ruminococcus turbiniformis</name>
    <dbReference type="NCBI Taxonomy" id="2881258"/>
    <lineage>
        <taxon>Bacteria</taxon>
        <taxon>Bacillati</taxon>
        <taxon>Bacillota</taxon>
        <taxon>Clostridia</taxon>
        <taxon>Eubacteriales</taxon>
        <taxon>Oscillospiraceae</taxon>
        <taxon>Ruminococcus</taxon>
    </lineage>
</organism>
<keyword evidence="4" id="KW-0804">Transcription</keyword>
<dbReference type="Gene3D" id="3.40.190.290">
    <property type="match status" value="1"/>
</dbReference>
<dbReference type="Pfam" id="PF00126">
    <property type="entry name" value="HTH_1"/>
    <property type="match status" value="1"/>
</dbReference>
<comment type="similarity">
    <text evidence="1">Belongs to the LysR transcriptional regulatory family.</text>
</comment>
<sequence length="305" mass="35247">MNNGNNWNISTQQIQIFLKAVELRNFTKVAEYFNFTPSMVSKTISTLEEELDLKLFVRKPHELTPTQAARILSDEWRQLIASIGNSILKARASQDKALSKIVLSFVDSSLKIDESISRFILEYKKARPSVHIIAEKHDMHRAVELLNHGMVDIVFTSAIELPYLEEHGLLWEKAYDTNVAVYVPQDNPLFQRDSLTLDDLKEESLIAFDFTMHPSYREWLYKICGAHGFMPYVAATFRTVRSLLFNLKLNSMVFIGETVNRDWQDENLKEFILPEKSFCLVGWGNGAGREVLAFKDYIRSRLEEM</sequence>
<dbReference type="InterPro" id="IPR036390">
    <property type="entry name" value="WH_DNA-bd_sf"/>
</dbReference>
<dbReference type="InterPro" id="IPR005119">
    <property type="entry name" value="LysR_subst-bd"/>
</dbReference>
<evidence type="ECO:0000256" key="1">
    <source>
        <dbReference type="ARBA" id="ARBA00009437"/>
    </source>
</evidence>
<evidence type="ECO:0000256" key="2">
    <source>
        <dbReference type="ARBA" id="ARBA00023015"/>
    </source>
</evidence>
<dbReference type="RefSeq" id="WP_227706964.1">
    <property type="nucleotide sequence ID" value="NZ_JAJEQX010000006.1"/>
</dbReference>
<dbReference type="SUPFAM" id="SSF53850">
    <property type="entry name" value="Periplasmic binding protein-like II"/>
    <property type="match status" value="1"/>
</dbReference>
<evidence type="ECO:0000256" key="4">
    <source>
        <dbReference type="ARBA" id="ARBA00023163"/>
    </source>
</evidence>
<comment type="caution">
    <text evidence="6">The sequence shown here is derived from an EMBL/GenBank/DDBJ whole genome shotgun (WGS) entry which is preliminary data.</text>
</comment>
<protein>
    <submittedName>
        <fullName evidence="6">LysR family transcriptional regulator</fullName>
    </submittedName>
</protein>
<keyword evidence="2" id="KW-0805">Transcription regulation</keyword>
<dbReference type="InterPro" id="IPR036388">
    <property type="entry name" value="WH-like_DNA-bd_sf"/>
</dbReference>
<proteinExistence type="inferred from homology"/>
<dbReference type="InterPro" id="IPR000847">
    <property type="entry name" value="LysR_HTH_N"/>
</dbReference>
<accession>A0ABS8FUT8</accession>
<evidence type="ECO:0000259" key="5">
    <source>
        <dbReference type="PROSITE" id="PS50931"/>
    </source>
</evidence>
<feature type="domain" description="HTH lysR-type" evidence="5">
    <location>
        <begin position="9"/>
        <end position="66"/>
    </location>
</feature>
<gene>
    <name evidence="6" type="ORF">LKD70_05160</name>
</gene>
<evidence type="ECO:0000313" key="7">
    <source>
        <dbReference type="Proteomes" id="UP001198151"/>
    </source>
</evidence>
<dbReference type="PANTHER" id="PTHR30346">
    <property type="entry name" value="TRANSCRIPTIONAL DUAL REGULATOR HCAR-RELATED"/>
    <property type="match status" value="1"/>
</dbReference>
<dbReference type="SUPFAM" id="SSF46785">
    <property type="entry name" value="Winged helix' DNA-binding domain"/>
    <property type="match status" value="1"/>
</dbReference>
<evidence type="ECO:0000256" key="3">
    <source>
        <dbReference type="ARBA" id="ARBA00023125"/>
    </source>
</evidence>
<name>A0ABS8FUT8_9FIRM</name>
<dbReference type="PANTHER" id="PTHR30346:SF17">
    <property type="entry name" value="LYSR FAMILY TRANSCRIPTIONAL REGULATOR"/>
    <property type="match status" value="1"/>
</dbReference>
<dbReference type="Gene3D" id="1.10.10.10">
    <property type="entry name" value="Winged helix-like DNA-binding domain superfamily/Winged helix DNA-binding domain"/>
    <property type="match status" value="1"/>
</dbReference>
<dbReference type="PROSITE" id="PS50931">
    <property type="entry name" value="HTH_LYSR"/>
    <property type="match status" value="1"/>
</dbReference>
<dbReference type="EMBL" id="JAJEQX010000006">
    <property type="protein sequence ID" value="MCC2253827.1"/>
    <property type="molecule type" value="Genomic_DNA"/>
</dbReference>
<evidence type="ECO:0000313" key="6">
    <source>
        <dbReference type="EMBL" id="MCC2253827.1"/>
    </source>
</evidence>